<feature type="transmembrane region" description="Helical" evidence="6">
    <location>
        <begin position="313"/>
        <end position="334"/>
    </location>
</feature>
<sequence length="511" mass="53164">MSRSARSVQSLKTGAIAQLLPIVAGYGTVLISTPFVVGRLGLHDFGIWSMTGAIAQYAALFDMGVSRAANRNVALFHAKGDVKSEGAVVGICISVLLLLGSVLIALSLALPSFVERVLRTENLELTRLLILCATLITITGLIARVFAAASIGRGRQVHANIGLAILSTLQALGGVAALVISPSLEAFAIGTAAGTFAGLAAVIIMILSDEKRLIMGLPNLALARDILTFGINSQIAAAGAIMLLQSGKLIAGIMLGPAAAGVYELASRLAMGAQVLGAAIPGALMPHLTRSHIADGWVGVLDQYEYLTRRNAAVALFAPFAMAATAFSGIPLWLGTSKEQVIYVLLALLPGIATNVSTGVCTSLLSAINRTGILAQVAVVGGVAQVAFAVALGYSKGFIGLAIAFGIGVPLVNLASMWYMHSRAKIPMAMFFRGVSGPFGLAVTAFLLSFPIGILAAPDSRASAIWPFCGSAILFVAVYATLGWRRDLLPKASWSAWRHVVAVRVKSRKPR</sequence>
<keyword evidence="8" id="KW-1185">Reference proteome</keyword>
<evidence type="ECO:0000256" key="2">
    <source>
        <dbReference type="ARBA" id="ARBA00022475"/>
    </source>
</evidence>
<evidence type="ECO:0000313" key="7">
    <source>
        <dbReference type="EMBL" id="KMO71144.1"/>
    </source>
</evidence>
<dbReference type="InterPro" id="IPR002797">
    <property type="entry name" value="Polysacc_synth"/>
</dbReference>
<keyword evidence="2" id="KW-1003">Cell membrane</keyword>
<accession>A0A0J6VLP1</accession>
<gene>
    <name evidence="7" type="primary">epsK</name>
    <name evidence="7" type="ORF">MCHLDSM_04673</name>
</gene>
<dbReference type="Pfam" id="PF01943">
    <property type="entry name" value="Polysacc_synt"/>
    <property type="match status" value="1"/>
</dbReference>
<feature type="transmembrane region" description="Helical" evidence="6">
    <location>
        <begin position="45"/>
        <end position="65"/>
    </location>
</feature>
<keyword evidence="5 6" id="KW-0472">Membrane</keyword>
<dbReference type="GO" id="GO:0005886">
    <property type="term" value="C:plasma membrane"/>
    <property type="evidence" value="ECO:0007669"/>
    <property type="project" value="UniProtKB-SubCell"/>
</dbReference>
<comment type="caution">
    <text evidence="7">The sequence shown here is derived from an EMBL/GenBank/DDBJ whole genome shotgun (WGS) entry which is preliminary data.</text>
</comment>
<feature type="transmembrane region" description="Helical" evidence="6">
    <location>
        <begin position="12"/>
        <end position="33"/>
    </location>
</feature>
<evidence type="ECO:0000256" key="3">
    <source>
        <dbReference type="ARBA" id="ARBA00022692"/>
    </source>
</evidence>
<keyword evidence="4 6" id="KW-1133">Transmembrane helix</keyword>
<dbReference type="Proteomes" id="UP000036513">
    <property type="component" value="Unassembled WGS sequence"/>
</dbReference>
<protein>
    <submittedName>
        <fullName evidence="7">Putative membrane protein EpsK</fullName>
    </submittedName>
</protein>
<feature type="transmembrane region" description="Helical" evidence="6">
    <location>
        <begin position="373"/>
        <end position="392"/>
    </location>
</feature>
<dbReference type="STRING" id="37916.MCHLDSM_04673"/>
<dbReference type="InterPro" id="IPR050833">
    <property type="entry name" value="Poly_Biosynth_Transport"/>
</dbReference>
<dbReference type="RefSeq" id="WP_109788907.1">
    <property type="nucleotide sequence ID" value="NZ_JYNL01000060.1"/>
</dbReference>
<dbReference type="PANTHER" id="PTHR30250">
    <property type="entry name" value="PST FAMILY PREDICTED COLANIC ACID TRANSPORTER"/>
    <property type="match status" value="1"/>
</dbReference>
<dbReference type="PATRIC" id="fig|37916.4.peg.4674"/>
<feature type="transmembrane region" description="Helical" evidence="6">
    <location>
        <begin position="128"/>
        <end position="147"/>
    </location>
</feature>
<feature type="transmembrane region" description="Helical" evidence="6">
    <location>
        <begin position="439"/>
        <end position="458"/>
    </location>
</feature>
<dbReference type="EMBL" id="JYNL01000060">
    <property type="protein sequence ID" value="KMO71144.1"/>
    <property type="molecule type" value="Genomic_DNA"/>
</dbReference>
<feature type="transmembrane region" description="Helical" evidence="6">
    <location>
        <begin position="398"/>
        <end position="419"/>
    </location>
</feature>
<name>A0A0J6VLP1_9MYCO</name>
<feature type="transmembrane region" description="Helical" evidence="6">
    <location>
        <begin position="340"/>
        <end position="361"/>
    </location>
</feature>
<evidence type="ECO:0000256" key="6">
    <source>
        <dbReference type="SAM" id="Phobius"/>
    </source>
</evidence>
<keyword evidence="3 6" id="KW-0812">Transmembrane</keyword>
<evidence type="ECO:0000256" key="1">
    <source>
        <dbReference type="ARBA" id="ARBA00004651"/>
    </source>
</evidence>
<feature type="transmembrane region" description="Helical" evidence="6">
    <location>
        <begin position="186"/>
        <end position="208"/>
    </location>
</feature>
<feature type="transmembrane region" description="Helical" evidence="6">
    <location>
        <begin position="86"/>
        <end position="108"/>
    </location>
</feature>
<feature type="transmembrane region" description="Helical" evidence="6">
    <location>
        <begin position="159"/>
        <end position="180"/>
    </location>
</feature>
<feature type="transmembrane region" description="Helical" evidence="6">
    <location>
        <begin position="464"/>
        <end position="484"/>
    </location>
</feature>
<evidence type="ECO:0000256" key="5">
    <source>
        <dbReference type="ARBA" id="ARBA00023136"/>
    </source>
</evidence>
<dbReference type="PANTHER" id="PTHR30250:SF26">
    <property type="entry name" value="PSMA PROTEIN"/>
    <property type="match status" value="1"/>
</dbReference>
<reference evidence="7 8" key="1">
    <citation type="journal article" date="2015" name="Genome Biol. Evol.">
        <title>Characterization of Three Mycobacterium spp. with Potential Use in Bioremediation by Genome Sequencing and Comparative Genomics.</title>
        <authorList>
            <person name="Das S."/>
            <person name="Pettersson B.M."/>
            <person name="Behra P.R."/>
            <person name="Ramesh M."/>
            <person name="Dasgupta S."/>
            <person name="Bhattacharya A."/>
            <person name="Kirsebom L.A."/>
        </authorList>
    </citation>
    <scope>NUCLEOTIDE SEQUENCE [LARGE SCALE GENOMIC DNA]</scope>
    <source>
        <strain evidence="7 8">DSM 43826</strain>
    </source>
</reference>
<dbReference type="AlphaFoldDB" id="A0A0J6VLP1"/>
<proteinExistence type="predicted"/>
<comment type="subcellular location">
    <subcellularLocation>
        <location evidence="1">Cell membrane</location>
        <topology evidence="1">Multi-pass membrane protein</topology>
    </subcellularLocation>
</comment>
<evidence type="ECO:0000256" key="4">
    <source>
        <dbReference type="ARBA" id="ARBA00022989"/>
    </source>
</evidence>
<organism evidence="7 8">
    <name type="scientific">Mycolicibacterium chlorophenolicum</name>
    <dbReference type="NCBI Taxonomy" id="37916"/>
    <lineage>
        <taxon>Bacteria</taxon>
        <taxon>Bacillati</taxon>
        <taxon>Actinomycetota</taxon>
        <taxon>Actinomycetes</taxon>
        <taxon>Mycobacteriales</taxon>
        <taxon>Mycobacteriaceae</taxon>
        <taxon>Mycolicibacterium</taxon>
    </lineage>
</organism>
<evidence type="ECO:0000313" key="8">
    <source>
        <dbReference type="Proteomes" id="UP000036513"/>
    </source>
</evidence>